<feature type="transmembrane region" description="Helical" evidence="7">
    <location>
        <begin position="129"/>
        <end position="148"/>
    </location>
</feature>
<dbReference type="GO" id="GO:0005886">
    <property type="term" value="C:plasma membrane"/>
    <property type="evidence" value="ECO:0007669"/>
    <property type="project" value="UniProtKB-SubCell"/>
</dbReference>
<evidence type="ECO:0000256" key="2">
    <source>
        <dbReference type="ARBA" id="ARBA00006679"/>
    </source>
</evidence>
<evidence type="ECO:0000256" key="3">
    <source>
        <dbReference type="ARBA" id="ARBA00022475"/>
    </source>
</evidence>
<evidence type="ECO:0000256" key="5">
    <source>
        <dbReference type="ARBA" id="ARBA00022989"/>
    </source>
</evidence>
<keyword evidence="6 7" id="KW-0472">Membrane</keyword>
<reference evidence="8 9" key="1">
    <citation type="submission" date="2019-09" db="EMBL/GenBank/DDBJ databases">
        <authorList>
            <person name="Khan S.A."/>
            <person name="Jeon C.O."/>
            <person name="Chun B.H."/>
            <person name="Jeong S.E."/>
        </authorList>
    </citation>
    <scope>NUCLEOTIDE SEQUENCE [LARGE SCALE GENOMIC DNA]</scope>
    <source>
        <strain evidence="8 9">KCTC 42508</strain>
    </source>
</reference>
<evidence type="ECO:0000256" key="7">
    <source>
        <dbReference type="SAM" id="Phobius"/>
    </source>
</evidence>
<dbReference type="AlphaFoldDB" id="A0A5B2TQX8"/>
<proteinExistence type="inferred from homology"/>
<organism evidence="8 9">
    <name type="scientific">Maribacter flavus</name>
    <dbReference type="NCBI Taxonomy" id="1658664"/>
    <lineage>
        <taxon>Bacteria</taxon>
        <taxon>Pseudomonadati</taxon>
        <taxon>Bacteroidota</taxon>
        <taxon>Flavobacteriia</taxon>
        <taxon>Flavobacteriales</taxon>
        <taxon>Flavobacteriaceae</taxon>
        <taxon>Maribacter</taxon>
    </lineage>
</organism>
<name>A0A5B2TQX8_9FLAO</name>
<dbReference type="RefSeq" id="WP_154918836.1">
    <property type="nucleotide sequence ID" value="NZ_VUOE01000002.1"/>
</dbReference>
<dbReference type="EMBL" id="VUOE01000002">
    <property type="protein sequence ID" value="KAA2216714.1"/>
    <property type="molecule type" value="Genomic_DNA"/>
</dbReference>
<feature type="transmembrane region" description="Helical" evidence="7">
    <location>
        <begin position="81"/>
        <end position="98"/>
    </location>
</feature>
<feature type="transmembrane region" description="Helical" evidence="7">
    <location>
        <begin position="20"/>
        <end position="41"/>
    </location>
</feature>
<evidence type="ECO:0000256" key="1">
    <source>
        <dbReference type="ARBA" id="ARBA00004651"/>
    </source>
</evidence>
<dbReference type="PANTHER" id="PTHR33452">
    <property type="entry name" value="OXIDOREDUCTASE CATD-RELATED"/>
    <property type="match status" value="1"/>
</dbReference>
<comment type="similarity">
    <text evidence="2">Belongs to the DoxX family.</text>
</comment>
<keyword evidence="3" id="KW-1003">Cell membrane</keyword>
<evidence type="ECO:0000313" key="8">
    <source>
        <dbReference type="EMBL" id="KAA2216714.1"/>
    </source>
</evidence>
<evidence type="ECO:0000256" key="4">
    <source>
        <dbReference type="ARBA" id="ARBA00022692"/>
    </source>
</evidence>
<gene>
    <name evidence="8" type="ORF">F0361_12010</name>
</gene>
<dbReference type="InterPro" id="IPR032808">
    <property type="entry name" value="DoxX"/>
</dbReference>
<dbReference type="Pfam" id="PF07681">
    <property type="entry name" value="DoxX"/>
    <property type="match status" value="1"/>
</dbReference>
<dbReference type="Proteomes" id="UP000323188">
    <property type="component" value="Unassembled WGS sequence"/>
</dbReference>
<comment type="caution">
    <text evidence="8">The sequence shown here is derived from an EMBL/GenBank/DDBJ whole genome shotgun (WGS) entry which is preliminary data.</text>
</comment>
<comment type="subcellular location">
    <subcellularLocation>
        <location evidence="1">Cell membrane</location>
        <topology evidence="1">Multi-pass membrane protein</topology>
    </subcellularLocation>
</comment>
<keyword evidence="4 7" id="KW-0812">Transmembrane</keyword>
<feature type="transmembrane region" description="Helical" evidence="7">
    <location>
        <begin position="105"/>
        <end position="123"/>
    </location>
</feature>
<evidence type="ECO:0000256" key="6">
    <source>
        <dbReference type="ARBA" id="ARBA00023136"/>
    </source>
</evidence>
<keyword evidence="5 7" id="KW-1133">Transmembrane helix</keyword>
<accession>A0A5B2TQX8</accession>
<dbReference type="PANTHER" id="PTHR33452:SF1">
    <property type="entry name" value="INNER MEMBRANE PROTEIN YPHA-RELATED"/>
    <property type="match status" value="1"/>
</dbReference>
<evidence type="ECO:0000313" key="9">
    <source>
        <dbReference type="Proteomes" id="UP000323188"/>
    </source>
</evidence>
<dbReference type="InterPro" id="IPR051907">
    <property type="entry name" value="DoxX-like_oxidoreductase"/>
</dbReference>
<protein>
    <submittedName>
        <fullName evidence="8">DoxX family protein</fullName>
    </submittedName>
</protein>
<sequence length="161" mass="18469">MVRVRQFFKKILKPYEVQGILPNILLLLPRVIMGCLLTFIFSKELLGTPWADEGLELLQVAPWFVEKVSNFGIPFSLMPKTFAWSAGYTTAMGGILLIMGANTRITAFFIICMMLITILFRSWDGSWDILPVFSFFCFGLFFLGFGAGKYSFDYYFSRYVL</sequence>